<dbReference type="GO" id="GO:0005198">
    <property type="term" value="F:structural molecule activity"/>
    <property type="evidence" value="ECO:0007669"/>
    <property type="project" value="InterPro"/>
</dbReference>
<organism evidence="10 11">
    <name type="scientific">Phenylobacterium parvum</name>
    <dbReference type="NCBI Taxonomy" id="2201350"/>
    <lineage>
        <taxon>Bacteria</taxon>
        <taxon>Pseudomonadati</taxon>
        <taxon>Pseudomonadota</taxon>
        <taxon>Alphaproteobacteria</taxon>
        <taxon>Caulobacterales</taxon>
        <taxon>Caulobacteraceae</taxon>
        <taxon>Phenylobacterium</taxon>
    </lineage>
</organism>
<evidence type="ECO:0000313" key="10">
    <source>
        <dbReference type="EMBL" id="AWM76940.1"/>
    </source>
</evidence>
<evidence type="ECO:0000256" key="5">
    <source>
        <dbReference type="ARBA" id="ARBA00022525"/>
    </source>
</evidence>
<keyword evidence="10" id="KW-0282">Flagellum</keyword>
<keyword evidence="6" id="KW-0975">Bacterial flagellum</keyword>
<dbReference type="PANTHER" id="PTHR30033:SF2">
    <property type="entry name" value="FLAGELLAR HOOK PROTEIN"/>
    <property type="match status" value="1"/>
</dbReference>
<dbReference type="InterPro" id="IPR053927">
    <property type="entry name" value="FlgK_helical"/>
</dbReference>
<dbReference type="KEGG" id="phb:HYN04_03720"/>
<dbReference type="PANTHER" id="PTHR30033">
    <property type="entry name" value="FLAGELLAR HOOK-ASSOCIATED PROTEIN 1"/>
    <property type="match status" value="1"/>
</dbReference>
<dbReference type="InterPro" id="IPR002371">
    <property type="entry name" value="FlgK"/>
</dbReference>
<name>A0A2Z3HUD2_9CAUL</name>
<reference evidence="11" key="1">
    <citation type="submission" date="2018-05" db="EMBL/GenBank/DDBJ databases">
        <title>Genome sequencing of Phenylobacterium sp. HYN0004.</title>
        <authorList>
            <person name="Yi H."/>
            <person name="Baek C."/>
        </authorList>
    </citation>
    <scope>NUCLEOTIDE SEQUENCE [LARGE SCALE GENOMIC DNA]</scope>
    <source>
        <strain evidence="11">HYN0004</strain>
    </source>
</reference>
<keyword evidence="10" id="KW-0969">Cilium</keyword>
<dbReference type="Pfam" id="PF22638">
    <property type="entry name" value="FlgK_D1"/>
    <property type="match status" value="1"/>
</dbReference>
<dbReference type="SUPFAM" id="SSF64518">
    <property type="entry name" value="Phase 1 flagellin"/>
    <property type="match status" value="1"/>
</dbReference>
<evidence type="ECO:0000256" key="2">
    <source>
        <dbReference type="ARBA" id="ARBA00004613"/>
    </source>
</evidence>
<sequence>MSLTAVLSNASSGLIAAQAGLRTASDNIANVNTPGYVRKAIDQTHRIIGGVGAGTEISGVHRIVDQFLVSAGLSATATASRWDQVARGLDNAQSLFGDPTSDTGYFASLDRVWTTFEAAAQNPTSGILRTQSVSAVEDFFNQTSRINSQLRQMVASSDAKAITTTQDINDLLSQIARLNTDISRASVGSGDATGAENVQSGLIEKLATLLDIQVASRSAGGVTIRSSEGFELVGDVPANLVYRSTDSTPGYLAVQYPTGAEQPITVTGGEMRALMDLRDGSLPGLMEQLGEFANRAAERLNAAHNASSAAPARALLEGRDTGLDLPAAVGGFTGSTTLAVANASGVLQRRVDIDFDAGTMSVDGGPSTAFTPANFLASLNTALGAFGTASFSNRALTLQATAPNGLAFDEGTSQKAGRGFSHYFGLNDLVRSSGQTAYETGLRATDPHGFTAGDTLTLRMTQSDGRPIRDVAVAVPAAATMQDLVNALNANSTGVGLVGAFALDAQGQLAFSPSTNPPVSLSVVSDLTSRGAGGPSISALFGLGTVERGSRADRLTVDTRIVQDPNKLALSRLDLSVAAGQPAIRPGDGSGARALAAAGETRTAFDPVGTLGALTVSLSDYASQFSAAVGRQAEAAESRRLTTQAVSGEVAARRQSVEGVNIDEELVRLTTYQQAFNASARMIQAAKELFDVLTNII</sequence>
<evidence type="ECO:0000259" key="9">
    <source>
        <dbReference type="Pfam" id="PF22638"/>
    </source>
</evidence>
<evidence type="ECO:0000313" key="11">
    <source>
        <dbReference type="Proteomes" id="UP000247763"/>
    </source>
</evidence>
<evidence type="ECO:0000256" key="1">
    <source>
        <dbReference type="ARBA" id="ARBA00004117"/>
    </source>
</evidence>
<dbReference type="EMBL" id="CP029479">
    <property type="protein sequence ID" value="AWM76940.1"/>
    <property type="molecule type" value="Genomic_DNA"/>
</dbReference>
<dbReference type="Pfam" id="PF00460">
    <property type="entry name" value="Flg_bb_rod"/>
    <property type="match status" value="1"/>
</dbReference>
<feature type="domain" description="Flagellar hook-associated protein FlgK helical" evidence="9">
    <location>
        <begin position="91"/>
        <end position="306"/>
    </location>
</feature>
<dbReference type="InterPro" id="IPR001444">
    <property type="entry name" value="Flag_bb_rod_N"/>
</dbReference>
<gene>
    <name evidence="10" type="primary">flgK</name>
    <name evidence="10" type="ORF">HYN04_03720</name>
</gene>
<accession>A0A2Z3HUD2</accession>
<comment type="similarity">
    <text evidence="3">Belongs to the flagella basal body rod proteins family.</text>
</comment>
<dbReference type="Proteomes" id="UP000247763">
    <property type="component" value="Chromosome"/>
</dbReference>
<feature type="domain" description="Flagellar basal-body/hook protein C-terminal" evidence="8">
    <location>
        <begin position="659"/>
        <end position="695"/>
    </location>
</feature>
<dbReference type="GO" id="GO:0009425">
    <property type="term" value="C:bacterial-type flagellum basal body"/>
    <property type="evidence" value="ECO:0007669"/>
    <property type="project" value="UniProtKB-SubCell"/>
</dbReference>
<dbReference type="Pfam" id="PF06429">
    <property type="entry name" value="Flg_bbr_C"/>
    <property type="match status" value="1"/>
</dbReference>
<dbReference type="AlphaFoldDB" id="A0A2Z3HUD2"/>
<dbReference type="GO" id="GO:0044780">
    <property type="term" value="P:bacterial-type flagellum assembly"/>
    <property type="evidence" value="ECO:0007669"/>
    <property type="project" value="InterPro"/>
</dbReference>
<evidence type="ECO:0000256" key="4">
    <source>
        <dbReference type="ARBA" id="ARBA00016244"/>
    </source>
</evidence>
<keyword evidence="5" id="KW-0964">Secreted</keyword>
<evidence type="ECO:0000256" key="3">
    <source>
        <dbReference type="ARBA" id="ARBA00009677"/>
    </source>
</evidence>
<keyword evidence="10" id="KW-0966">Cell projection</keyword>
<feature type="domain" description="Flagellar basal body rod protein N-terminal" evidence="7">
    <location>
        <begin position="8"/>
        <end position="36"/>
    </location>
</feature>
<evidence type="ECO:0000259" key="7">
    <source>
        <dbReference type="Pfam" id="PF00460"/>
    </source>
</evidence>
<dbReference type="NCBIfam" id="TIGR02492">
    <property type="entry name" value="flgK_ends"/>
    <property type="match status" value="1"/>
</dbReference>
<dbReference type="InterPro" id="IPR010930">
    <property type="entry name" value="Flg_bb/hook_C_dom"/>
</dbReference>
<protein>
    <recommendedName>
        <fullName evidence="4">Flagellar hook-associated protein 1</fullName>
    </recommendedName>
</protein>
<evidence type="ECO:0000256" key="6">
    <source>
        <dbReference type="ARBA" id="ARBA00023143"/>
    </source>
</evidence>
<keyword evidence="11" id="KW-1185">Reference proteome</keyword>
<dbReference type="PRINTS" id="PR01005">
    <property type="entry name" value="FLGHOOKAP1"/>
</dbReference>
<dbReference type="PROSITE" id="PS00588">
    <property type="entry name" value="FLAGELLA_BB_ROD"/>
    <property type="match status" value="1"/>
</dbReference>
<dbReference type="InterPro" id="IPR019776">
    <property type="entry name" value="Flagellar_basal_body_rod_CS"/>
</dbReference>
<evidence type="ECO:0000259" key="8">
    <source>
        <dbReference type="Pfam" id="PF06429"/>
    </source>
</evidence>
<dbReference type="RefSeq" id="WP_110449509.1">
    <property type="nucleotide sequence ID" value="NZ_CP029479.1"/>
</dbReference>
<proteinExistence type="inferred from homology"/>
<dbReference type="OrthoDB" id="7181295at2"/>
<dbReference type="GO" id="GO:0009424">
    <property type="term" value="C:bacterial-type flagellum hook"/>
    <property type="evidence" value="ECO:0007669"/>
    <property type="project" value="InterPro"/>
</dbReference>
<dbReference type="GO" id="GO:0005576">
    <property type="term" value="C:extracellular region"/>
    <property type="evidence" value="ECO:0007669"/>
    <property type="project" value="UniProtKB-SubCell"/>
</dbReference>
<comment type="subcellular location">
    <subcellularLocation>
        <location evidence="1">Bacterial flagellum basal body</location>
    </subcellularLocation>
    <subcellularLocation>
        <location evidence="2">Secreted</location>
    </subcellularLocation>
</comment>